<accession>A0A8S4FIA6</accession>
<keyword evidence="3" id="KW-1185">Reference proteome</keyword>
<dbReference type="EMBL" id="CAJHNJ030000032">
    <property type="protein sequence ID" value="CAG9126555.1"/>
    <property type="molecule type" value="Genomic_DNA"/>
</dbReference>
<dbReference type="Proteomes" id="UP000653454">
    <property type="component" value="Unassembled WGS sequence"/>
</dbReference>
<sequence length="66" mass="7255">MNCLAAEKHDNDNTRRIDPDTTGPRGPSLWAHSPTAPRQHGPTGPLVALPVLEKFMTGRSRPSRQI</sequence>
<feature type="compositionally biased region" description="Basic and acidic residues" evidence="1">
    <location>
        <begin position="1"/>
        <end position="19"/>
    </location>
</feature>
<name>A0A8S4FIA6_PLUXY</name>
<comment type="caution">
    <text evidence="2">The sequence shown here is derived from an EMBL/GenBank/DDBJ whole genome shotgun (WGS) entry which is preliminary data.</text>
</comment>
<evidence type="ECO:0000256" key="1">
    <source>
        <dbReference type="SAM" id="MobiDB-lite"/>
    </source>
</evidence>
<proteinExistence type="predicted"/>
<protein>
    <submittedName>
        <fullName evidence="2">(diamondback moth) hypothetical protein</fullName>
    </submittedName>
</protein>
<evidence type="ECO:0000313" key="2">
    <source>
        <dbReference type="EMBL" id="CAG9126555.1"/>
    </source>
</evidence>
<evidence type="ECO:0000313" key="3">
    <source>
        <dbReference type="Proteomes" id="UP000653454"/>
    </source>
</evidence>
<dbReference type="AlphaFoldDB" id="A0A8S4FIA6"/>
<organism evidence="2 3">
    <name type="scientific">Plutella xylostella</name>
    <name type="common">Diamondback moth</name>
    <name type="synonym">Plutella maculipennis</name>
    <dbReference type="NCBI Taxonomy" id="51655"/>
    <lineage>
        <taxon>Eukaryota</taxon>
        <taxon>Metazoa</taxon>
        <taxon>Ecdysozoa</taxon>
        <taxon>Arthropoda</taxon>
        <taxon>Hexapoda</taxon>
        <taxon>Insecta</taxon>
        <taxon>Pterygota</taxon>
        <taxon>Neoptera</taxon>
        <taxon>Endopterygota</taxon>
        <taxon>Lepidoptera</taxon>
        <taxon>Glossata</taxon>
        <taxon>Ditrysia</taxon>
        <taxon>Yponomeutoidea</taxon>
        <taxon>Plutellidae</taxon>
        <taxon>Plutella</taxon>
    </lineage>
</organism>
<gene>
    <name evidence="2" type="ORF">PLXY2_LOCUS8684</name>
</gene>
<feature type="region of interest" description="Disordered" evidence="1">
    <location>
        <begin position="1"/>
        <end position="45"/>
    </location>
</feature>
<reference evidence="2" key="1">
    <citation type="submission" date="2020-11" db="EMBL/GenBank/DDBJ databases">
        <authorList>
            <person name="Whiteford S."/>
        </authorList>
    </citation>
    <scope>NUCLEOTIDE SEQUENCE</scope>
</reference>